<dbReference type="CDD" id="cd00056">
    <property type="entry name" value="ENDO3c"/>
    <property type="match status" value="1"/>
</dbReference>
<dbReference type="PANTHER" id="PTHR43003:SF5">
    <property type="entry name" value="DNA-3-METHYLADENINE GLYCOSYLASE"/>
    <property type="match status" value="1"/>
</dbReference>
<dbReference type="Proteomes" id="UP000184295">
    <property type="component" value="Unassembled WGS sequence"/>
</dbReference>
<dbReference type="GO" id="GO:0043916">
    <property type="term" value="F:DNA-7-methylguanine glycosylase activity"/>
    <property type="evidence" value="ECO:0007669"/>
    <property type="project" value="TreeGrafter"/>
</dbReference>
<dbReference type="AlphaFoldDB" id="A0A1M4TDF0"/>
<dbReference type="Gene3D" id="1.10.1670.10">
    <property type="entry name" value="Helix-hairpin-Helix base-excision DNA repair enzymes (C-terminal)"/>
    <property type="match status" value="1"/>
</dbReference>
<dbReference type="GO" id="GO:0032131">
    <property type="term" value="F:alkylated DNA binding"/>
    <property type="evidence" value="ECO:0007669"/>
    <property type="project" value="TreeGrafter"/>
</dbReference>
<dbReference type="OrthoDB" id="9811249at2"/>
<evidence type="ECO:0000256" key="3">
    <source>
        <dbReference type="ARBA" id="ARBA00022763"/>
    </source>
</evidence>
<evidence type="ECO:0000256" key="4">
    <source>
        <dbReference type="ARBA" id="ARBA00023204"/>
    </source>
</evidence>
<dbReference type="EC" id="3.2.2.21" evidence="2"/>
<reference evidence="7" key="1">
    <citation type="submission" date="2016-11" db="EMBL/GenBank/DDBJ databases">
        <authorList>
            <person name="Varghese N."/>
            <person name="Submissions S."/>
        </authorList>
    </citation>
    <scope>NUCLEOTIDE SEQUENCE [LARGE SCALE GENOMIC DNA]</scope>
    <source>
        <strain evidence="7">DSM 19514</strain>
    </source>
</reference>
<dbReference type="EMBL" id="FQUL01000005">
    <property type="protein sequence ID" value="SHE42307.1"/>
    <property type="molecule type" value="Genomic_DNA"/>
</dbReference>
<dbReference type="GO" id="GO:0006307">
    <property type="term" value="P:DNA alkylation repair"/>
    <property type="evidence" value="ECO:0007669"/>
    <property type="project" value="TreeGrafter"/>
</dbReference>
<dbReference type="SMART" id="SM00478">
    <property type="entry name" value="ENDO3c"/>
    <property type="match status" value="1"/>
</dbReference>
<feature type="domain" description="HhH-GPD" evidence="5">
    <location>
        <begin position="135"/>
        <end position="300"/>
    </location>
</feature>
<dbReference type="SUPFAM" id="SSF48150">
    <property type="entry name" value="DNA-glycosylase"/>
    <property type="match status" value="1"/>
</dbReference>
<dbReference type="Gene3D" id="1.10.340.30">
    <property type="entry name" value="Hypothetical protein, domain 2"/>
    <property type="match status" value="1"/>
</dbReference>
<comment type="catalytic activity">
    <reaction evidence="1">
        <text>Hydrolysis of alkylated DNA, releasing 3-methyladenine, 3-methylguanine, 7-methylguanine and 7-methyladenine.</text>
        <dbReference type="EC" id="3.2.2.21"/>
    </reaction>
</comment>
<dbReference type="InterPro" id="IPR011257">
    <property type="entry name" value="DNA_glycosylase"/>
</dbReference>
<dbReference type="GO" id="GO:0006285">
    <property type="term" value="P:base-excision repair, AP site formation"/>
    <property type="evidence" value="ECO:0007669"/>
    <property type="project" value="TreeGrafter"/>
</dbReference>
<dbReference type="InterPro" id="IPR051912">
    <property type="entry name" value="Alkylbase_DNA_Glycosylase/TA"/>
</dbReference>
<evidence type="ECO:0000259" key="5">
    <source>
        <dbReference type="SMART" id="SM00478"/>
    </source>
</evidence>
<dbReference type="PANTHER" id="PTHR43003">
    <property type="entry name" value="DNA-3-METHYLADENINE GLYCOSYLASE"/>
    <property type="match status" value="1"/>
</dbReference>
<proteinExistence type="predicted"/>
<dbReference type="InterPro" id="IPR003265">
    <property type="entry name" value="HhH-GPD_domain"/>
</dbReference>
<evidence type="ECO:0000256" key="2">
    <source>
        <dbReference type="ARBA" id="ARBA00012000"/>
    </source>
</evidence>
<evidence type="ECO:0000313" key="6">
    <source>
        <dbReference type="EMBL" id="SHE42307.1"/>
    </source>
</evidence>
<keyword evidence="3" id="KW-0227">DNA damage</keyword>
<protein>
    <recommendedName>
        <fullName evidence="2">DNA-3-methyladenine glycosylase II</fullName>
        <ecNumber evidence="2">3.2.2.21</ecNumber>
    </recommendedName>
</protein>
<accession>A0A1M4TDF0</accession>
<sequence>MRTLELEADESFDLSVAASYMQNAPGYVFDVVAGATILKAIRLPPKGAGYALLSVSQSEPGSPVVIEVQGSEIDEVDLKKLKSRVEETFFTSRVPLGLRDLLHKDPALQGLFLRHGVVRPVMYLDPYDSLLWAIACQQVNVAFAKTLLLRLHQMIGSKVLSTESGVVPCAPIASEVASLTISDLRALQFSNTKARALIETAEAICSGDLILEELASVGYDVAVQRLTAYFGVGRWTAEYVLLRGLGYQDVFPSGDLGLKKIVAKLYTLQSPVAEAQIREISEEWSPYRGWIAQLLFQHLNFG</sequence>
<name>A0A1M4TDF0_9ACTN</name>
<gene>
    <name evidence="6" type="ORF">SAMN02745225_00561</name>
</gene>
<dbReference type="STRING" id="1121881.SAMN02745225_00561"/>
<dbReference type="RefSeq" id="WP_072788543.1">
    <property type="nucleotide sequence ID" value="NZ_FQUL01000005.1"/>
</dbReference>
<dbReference type="InterPro" id="IPR023170">
    <property type="entry name" value="HhH_base_excis_C"/>
</dbReference>
<keyword evidence="7" id="KW-1185">Reference proteome</keyword>
<keyword evidence="4" id="KW-0234">DNA repair</keyword>
<evidence type="ECO:0000313" key="7">
    <source>
        <dbReference type="Proteomes" id="UP000184295"/>
    </source>
</evidence>
<dbReference type="GO" id="GO:0032993">
    <property type="term" value="C:protein-DNA complex"/>
    <property type="evidence" value="ECO:0007669"/>
    <property type="project" value="TreeGrafter"/>
</dbReference>
<dbReference type="Pfam" id="PF00730">
    <property type="entry name" value="HhH-GPD"/>
    <property type="match status" value="1"/>
</dbReference>
<evidence type="ECO:0000256" key="1">
    <source>
        <dbReference type="ARBA" id="ARBA00000086"/>
    </source>
</evidence>
<organism evidence="6 7">
    <name type="scientific">Ferrithrix thermotolerans DSM 19514</name>
    <dbReference type="NCBI Taxonomy" id="1121881"/>
    <lineage>
        <taxon>Bacteria</taxon>
        <taxon>Bacillati</taxon>
        <taxon>Actinomycetota</taxon>
        <taxon>Acidimicrobiia</taxon>
        <taxon>Acidimicrobiales</taxon>
        <taxon>Acidimicrobiaceae</taxon>
        <taxon>Ferrithrix</taxon>
    </lineage>
</organism>
<dbReference type="GO" id="GO:0008725">
    <property type="term" value="F:DNA-3-methyladenine glycosylase activity"/>
    <property type="evidence" value="ECO:0007669"/>
    <property type="project" value="TreeGrafter"/>
</dbReference>